<keyword evidence="1" id="KW-0472">Membrane</keyword>
<organism evidence="2 3">
    <name type="scientific">Microbulbifer harenosus</name>
    <dbReference type="NCBI Taxonomy" id="2576840"/>
    <lineage>
        <taxon>Bacteria</taxon>
        <taxon>Pseudomonadati</taxon>
        <taxon>Pseudomonadota</taxon>
        <taxon>Gammaproteobacteria</taxon>
        <taxon>Cellvibrionales</taxon>
        <taxon>Microbulbiferaceae</taxon>
        <taxon>Microbulbifer</taxon>
    </lineage>
</organism>
<evidence type="ECO:0000313" key="3">
    <source>
        <dbReference type="Proteomes" id="UP000306791"/>
    </source>
</evidence>
<evidence type="ECO:0000256" key="1">
    <source>
        <dbReference type="SAM" id="Phobius"/>
    </source>
</evidence>
<dbReference type="EMBL" id="VANI01000004">
    <property type="protein sequence ID" value="TLM79124.1"/>
    <property type="molecule type" value="Genomic_DNA"/>
</dbReference>
<feature type="transmembrane region" description="Helical" evidence="1">
    <location>
        <begin position="181"/>
        <end position="204"/>
    </location>
</feature>
<reference evidence="2 3" key="1">
    <citation type="submission" date="2019-05" db="EMBL/GenBank/DDBJ databases">
        <title>Microbulbifer harenosus sp. nov., an alginate-degrading bacterium isolated from coastal sand.</title>
        <authorList>
            <person name="Huang H."/>
            <person name="Mo K."/>
            <person name="Bao S."/>
        </authorList>
    </citation>
    <scope>NUCLEOTIDE SEQUENCE [LARGE SCALE GENOMIC DNA]</scope>
    <source>
        <strain evidence="2 3">HB161719</strain>
    </source>
</reference>
<feature type="transmembrane region" description="Helical" evidence="1">
    <location>
        <begin position="111"/>
        <end position="132"/>
    </location>
</feature>
<feature type="transmembrane region" description="Helical" evidence="1">
    <location>
        <begin position="211"/>
        <end position="229"/>
    </location>
</feature>
<feature type="transmembrane region" description="Helical" evidence="1">
    <location>
        <begin position="300"/>
        <end position="322"/>
    </location>
</feature>
<comment type="caution">
    <text evidence="2">The sequence shown here is derived from an EMBL/GenBank/DDBJ whole genome shotgun (WGS) entry which is preliminary data.</text>
</comment>
<sequence>MKQREFEQRHEPLWQQLDNWLAGYQKSVARKADAPEGAPVFDDIPAAYRCLCQHLAVAKERQYTGNLVARLNLLVMACHQRIYQQGSVSRNRWLDYLFAGFPRALRAQSRFVWLACALFLAPALVMGLGSYWNDALIYAVMSPEQVVQIESMYDPGNRVLGRERGSDSDLMMFGFYIKNNIGIAFQMFASGILFGLGSIFFLLFNGVFLGAIFGHITRVGFVSTFYPFVIGHGAFELTAIVFAGAAGLRLGHALVSPGNLSRRHALREAGHDAMKIMYGTFLMLVIAAFLEAFWSSSTEVSIAVKLAVGGCFWLLVIAYCCFAGRRDDPAALEGGR</sequence>
<dbReference type="Proteomes" id="UP000306791">
    <property type="component" value="Unassembled WGS sequence"/>
</dbReference>
<dbReference type="PANTHER" id="PTHR35337">
    <property type="entry name" value="SLR1478 PROTEIN"/>
    <property type="match status" value="1"/>
</dbReference>
<feature type="transmembrane region" description="Helical" evidence="1">
    <location>
        <begin position="235"/>
        <end position="255"/>
    </location>
</feature>
<keyword evidence="1" id="KW-1133">Transmembrane helix</keyword>
<name>A0ABY2UL49_9GAMM</name>
<dbReference type="InterPro" id="IPR002798">
    <property type="entry name" value="SpoIIM-like"/>
</dbReference>
<dbReference type="RefSeq" id="WP_138234297.1">
    <property type="nucleotide sequence ID" value="NZ_CP185860.1"/>
</dbReference>
<evidence type="ECO:0000313" key="2">
    <source>
        <dbReference type="EMBL" id="TLM79124.1"/>
    </source>
</evidence>
<protein>
    <submittedName>
        <fullName evidence="2">Stage II sporulation protein M</fullName>
    </submittedName>
</protein>
<accession>A0ABY2UL49</accession>
<gene>
    <name evidence="2" type="ORF">FDY93_03175</name>
</gene>
<keyword evidence="3" id="KW-1185">Reference proteome</keyword>
<dbReference type="Pfam" id="PF01944">
    <property type="entry name" value="SpoIIM"/>
    <property type="match status" value="1"/>
</dbReference>
<dbReference type="PANTHER" id="PTHR35337:SF1">
    <property type="entry name" value="SLR1478 PROTEIN"/>
    <property type="match status" value="1"/>
</dbReference>
<proteinExistence type="predicted"/>
<keyword evidence="1" id="KW-0812">Transmembrane</keyword>
<feature type="transmembrane region" description="Helical" evidence="1">
    <location>
        <begin position="276"/>
        <end position="294"/>
    </location>
</feature>